<dbReference type="Gene3D" id="2.60.120.10">
    <property type="entry name" value="Jelly Rolls"/>
    <property type="match status" value="1"/>
</dbReference>
<keyword evidence="4" id="KW-0472">Membrane</keyword>
<dbReference type="Pfam" id="PF00027">
    <property type="entry name" value="cNMP_binding"/>
    <property type="match status" value="1"/>
</dbReference>
<evidence type="ECO:0000313" key="6">
    <source>
        <dbReference type="EMBL" id="CDW86482.1"/>
    </source>
</evidence>
<sequence>MIKILDCINQNESSALIDQSLTAKSVQVARKSVLEKFTSLFRSNKQREELYMEYNDLQDYLEPTLEFEYEDRPPFSSLKPKQKKMYVLHMWKLAYIKAEAIARFLRVQQYVRTKIDLFGLQVNKDGKQKRKNENNLDKDDKELIAEEQELSIFIILPNSFFNICWCLTMLFFQVYVSVYMPYNICFNDEVLSGGNLVSEYFVDLLFAFDILVNFYVLSALPSQLMEIGFNDSGDVTSFNRETTIKMLAKMYKLVRLGKLRFILKIFRKIRLVQVIKAKLKLSAAFFRMLFTLLIACLSIHLVSCLWFLAAKYKNFSPETWVVRLGLQDNTRSQLYLECLYWSLQTVATVGYGNFGAVTIPELLLCLIWMVFGVGFYSFIIGNLSLIIANGNTNSENLNSKLKSIDEFSKKTNMPEDLAFKIKTYIEKNFDELYGQQDESIFLPELPNTLKEEIFNYRYSDLIQSFEFLRNCEDRRFVKECIQVMKKIKVDKDDVIYGDGDLSEETYFIKRGQVKVYDTSGVPFIDYGEGQEFGDIEVVLSIPREGKAVALVDCIFYLLHKDDLLQIIEQNTRMRHILFQEAQLKKQEYDKKREQVRQIQPIFGRKIVSIVKNQFLDQSKISKFGMSVKNKLKKKQDQPDSKLETQRNEGSRRGSINSKNSYNSKSRKATKFFTIRGQTQNEIKENDSELDERCGSKKNNPLSTTNLNNEYFEFADFENGFMKAVQKNHKKIREQNTSKMDKDPEFTKSVADLLQSDISHLDSQVTSRPNLSQNIIKIEDLKKQYESKNKVSTRQSYDRQTQLFAEKIQSHEDPQILQLMGDDLAEEGLENLARFNQDMSMIARNVFEVYNLFDALGADQQNAFRRIQQLEEKTIALEELQTENAQIIEQIIQLQDQIQP</sequence>
<dbReference type="PANTHER" id="PTHR47823:SF9">
    <property type="entry name" value="CHROMOSOME UNDETERMINED SCAFFOLD_10, WHOLE GENOME SHOTGUN SEQUENCE"/>
    <property type="match status" value="1"/>
</dbReference>
<dbReference type="SMART" id="SM00100">
    <property type="entry name" value="cNMP"/>
    <property type="match status" value="1"/>
</dbReference>
<feature type="transmembrane region" description="Helical" evidence="4">
    <location>
        <begin position="339"/>
        <end position="359"/>
    </location>
</feature>
<feature type="transmembrane region" description="Helical" evidence="4">
    <location>
        <begin position="160"/>
        <end position="180"/>
    </location>
</feature>
<proteinExistence type="predicted"/>
<feature type="compositionally biased region" description="Basic and acidic residues" evidence="3">
    <location>
        <begin position="681"/>
        <end position="694"/>
    </location>
</feature>
<dbReference type="InterPro" id="IPR000595">
    <property type="entry name" value="cNMP-bd_dom"/>
</dbReference>
<dbReference type="InParanoid" id="A0A078AZ47"/>
<gene>
    <name evidence="6" type="primary">Contig16390.g17456</name>
    <name evidence="6" type="ORF">STYLEM_15577</name>
</gene>
<feature type="compositionally biased region" description="Low complexity" evidence="3">
    <location>
        <begin position="654"/>
        <end position="663"/>
    </location>
</feature>
<protein>
    <submittedName>
        <fullName evidence="6">Cation channel family protein</fullName>
    </submittedName>
</protein>
<name>A0A078AZ47_STYLE</name>
<feature type="compositionally biased region" description="Basic and acidic residues" evidence="3">
    <location>
        <begin position="634"/>
        <end position="651"/>
    </location>
</feature>
<feature type="transmembrane region" description="Helical" evidence="4">
    <location>
        <begin position="366"/>
        <end position="388"/>
    </location>
</feature>
<dbReference type="InterPro" id="IPR014710">
    <property type="entry name" value="RmlC-like_jellyroll"/>
</dbReference>
<reference evidence="6 7" key="1">
    <citation type="submission" date="2014-06" db="EMBL/GenBank/DDBJ databases">
        <authorList>
            <person name="Swart Estienne"/>
        </authorList>
    </citation>
    <scope>NUCLEOTIDE SEQUENCE [LARGE SCALE GENOMIC DNA]</scope>
    <source>
        <strain evidence="6 7">130c</strain>
    </source>
</reference>
<dbReference type="Proteomes" id="UP000039865">
    <property type="component" value="Unassembled WGS sequence"/>
</dbReference>
<feature type="transmembrane region" description="Helical" evidence="4">
    <location>
        <begin position="200"/>
        <end position="220"/>
    </location>
</feature>
<dbReference type="Pfam" id="PF07885">
    <property type="entry name" value="Ion_trans_2"/>
    <property type="match status" value="1"/>
</dbReference>
<dbReference type="PRINTS" id="PR01463">
    <property type="entry name" value="EAGCHANLFMLY"/>
</dbReference>
<feature type="domain" description="Cyclic nucleotide-binding" evidence="5">
    <location>
        <begin position="468"/>
        <end position="584"/>
    </location>
</feature>
<dbReference type="InterPro" id="IPR003938">
    <property type="entry name" value="K_chnl_volt-dep_EAG/ELK/ERG"/>
</dbReference>
<feature type="coiled-coil region" evidence="2">
    <location>
        <begin position="859"/>
        <end position="896"/>
    </location>
</feature>
<keyword evidence="4" id="KW-0812">Transmembrane</keyword>
<dbReference type="GO" id="GO:0016020">
    <property type="term" value="C:membrane"/>
    <property type="evidence" value="ECO:0007669"/>
    <property type="project" value="InterPro"/>
</dbReference>
<feature type="region of interest" description="Disordered" evidence="3">
    <location>
        <begin position="628"/>
        <end position="700"/>
    </location>
</feature>
<accession>A0A078AZ47</accession>
<keyword evidence="4" id="KW-1133">Transmembrane helix</keyword>
<keyword evidence="1" id="KW-0407">Ion channel</keyword>
<dbReference type="OrthoDB" id="421226at2759"/>
<keyword evidence="1" id="KW-0406">Ion transport</keyword>
<dbReference type="PROSITE" id="PS50042">
    <property type="entry name" value="CNMP_BINDING_3"/>
    <property type="match status" value="1"/>
</dbReference>
<evidence type="ECO:0000256" key="2">
    <source>
        <dbReference type="SAM" id="Coils"/>
    </source>
</evidence>
<dbReference type="Gene3D" id="1.10.287.630">
    <property type="entry name" value="Helix hairpin bin"/>
    <property type="match status" value="1"/>
</dbReference>
<dbReference type="PANTHER" id="PTHR47823">
    <property type="entry name" value="ION_TRANS DOMAIN-CONTAINING PROTEIN"/>
    <property type="match status" value="1"/>
</dbReference>
<evidence type="ECO:0000313" key="7">
    <source>
        <dbReference type="Proteomes" id="UP000039865"/>
    </source>
</evidence>
<keyword evidence="1" id="KW-0813">Transport</keyword>
<dbReference type="SUPFAM" id="SSF81324">
    <property type="entry name" value="Voltage-gated potassium channels"/>
    <property type="match status" value="1"/>
</dbReference>
<dbReference type="AlphaFoldDB" id="A0A078AZ47"/>
<dbReference type="GO" id="GO:0005249">
    <property type="term" value="F:voltage-gated potassium channel activity"/>
    <property type="evidence" value="ECO:0007669"/>
    <property type="project" value="InterPro"/>
</dbReference>
<dbReference type="OMA" id="CFASICA"/>
<keyword evidence="2" id="KW-0175">Coiled coil</keyword>
<dbReference type="SUPFAM" id="SSF51206">
    <property type="entry name" value="cAMP-binding domain-like"/>
    <property type="match status" value="1"/>
</dbReference>
<keyword evidence="7" id="KW-1185">Reference proteome</keyword>
<organism evidence="6 7">
    <name type="scientific">Stylonychia lemnae</name>
    <name type="common">Ciliate</name>
    <dbReference type="NCBI Taxonomy" id="5949"/>
    <lineage>
        <taxon>Eukaryota</taxon>
        <taxon>Sar</taxon>
        <taxon>Alveolata</taxon>
        <taxon>Ciliophora</taxon>
        <taxon>Intramacronucleata</taxon>
        <taxon>Spirotrichea</taxon>
        <taxon>Stichotrichia</taxon>
        <taxon>Sporadotrichida</taxon>
        <taxon>Oxytrichidae</taxon>
        <taxon>Stylonychinae</taxon>
        <taxon>Stylonychia</taxon>
    </lineage>
</organism>
<evidence type="ECO:0000259" key="5">
    <source>
        <dbReference type="PROSITE" id="PS50042"/>
    </source>
</evidence>
<evidence type="ECO:0000256" key="1">
    <source>
        <dbReference type="ARBA" id="ARBA00023303"/>
    </source>
</evidence>
<evidence type="ECO:0000256" key="3">
    <source>
        <dbReference type="SAM" id="MobiDB-lite"/>
    </source>
</evidence>
<dbReference type="CDD" id="cd00038">
    <property type="entry name" value="CAP_ED"/>
    <property type="match status" value="1"/>
</dbReference>
<dbReference type="InterPro" id="IPR013099">
    <property type="entry name" value="K_chnl_dom"/>
</dbReference>
<dbReference type="EMBL" id="CCKQ01014689">
    <property type="protein sequence ID" value="CDW86482.1"/>
    <property type="molecule type" value="Genomic_DNA"/>
</dbReference>
<evidence type="ECO:0000256" key="4">
    <source>
        <dbReference type="SAM" id="Phobius"/>
    </source>
</evidence>
<dbReference type="Gene3D" id="1.10.287.70">
    <property type="match status" value="1"/>
</dbReference>
<dbReference type="InterPro" id="IPR018490">
    <property type="entry name" value="cNMP-bd_dom_sf"/>
</dbReference>
<feature type="transmembrane region" description="Helical" evidence="4">
    <location>
        <begin position="285"/>
        <end position="309"/>
    </location>
</feature>